<dbReference type="AlphaFoldDB" id="A0A9N7NP05"/>
<gene>
    <name evidence="2" type="ORF">SHERM_28754</name>
</gene>
<evidence type="ECO:0000313" key="2">
    <source>
        <dbReference type="EMBL" id="CAA0833495.1"/>
    </source>
</evidence>
<name>A0A9N7NP05_STRHE</name>
<feature type="compositionally biased region" description="Basic and acidic residues" evidence="1">
    <location>
        <begin position="253"/>
        <end position="281"/>
    </location>
</feature>
<comment type="caution">
    <text evidence="2">The sequence shown here is derived from an EMBL/GenBank/DDBJ whole genome shotgun (WGS) entry which is preliminary data.</text>
</comment>
<feature type="region of interest" description="Disordered" evidence="1">
    <location>
        <begin position="151"/>
        <end position="308"/>
    </location>
</feature>
<feature type="compositionally biased region" description="Polar residues" evidence="1">
    <location>
        <begin position="172"/>
        <end position="185"/>
    </location>
</feature>
<feature type="compositionally biased region" description="Basic and acidic residues" evidence="1">
    <location>
        <begin position="56"/>
        <end position="67"/>
    </location>
</feature>
<reference evidence="2" key="1">
    <citation type="submission" date="2019-12" db="EMBL/GenBank/DDBJ databases">
        <authorList>
            <person name="Scholes J."/>
        </authorList>
    </citation>
    <scope>NUCLEOTIDE SEQUENCE</scope>
</reference>
<protein>
    <submittedName>
        <fullName evidence="2">Tudor/PWWP/MBT superfamily protein</fullName>
    </submittedName>
</protein>
<feature type="region of interest" description="Disordered" evidence="1">
    <location>
        <begin position="1"/>
        <end position="85"/>
    </location>
</feature>
<dbReference type="OrthoDB" id="894386at2759"/>
<dbReference type="Proteomes" id="UP001153555">
    <property type="component" value="Unassembled WGS sequence"/>
</dbReference>
<keyword evidence="3" id="KW-1185">Reference proteome</keyword>
<evidence type="ECO:0000256" key="1">
    <source>
        <dbReference type="SAM" id="MobiDB-lite"/>
    </source>
</evidence>
<accession>A0A9N7NP05</accession>
<dbReference type="EMBL" id="CACSLK010027840">
    <property type="protein sequence ID" value="CAA0833495.1"/>
    <property type="molecule type" value="Genomic_DNA"/>
</dbReference>
<feature type="compositionally biased region" description="Polar residues" evidence="1">
    <location>
        <begin position="1"/>
        <end position="13"/>
    </location>
</feature>
<sequence length="340" mass="37647">MKGVQQIQRQESSMTKEDEKKKGSVKPTSGKVPLKSFGEVVHAKDKVSSPRSPLKASEEKGIEEETPRTVFKRKRTPGTEKASGDIELNKSLKKHKVLYNDGEEEVLNLKRERWELIEDNSVSDGNDDAEHSSHDTSSEVVLLIVWFPLTRQKRKKGNTDSEASKSKRRKVNNTPKSRQKGSATKSWGKPKDQGKASGSQTKGKSGKACSGKTKGESVKVPGSKIKGDSPKTPSHPKQDSHKTAKSKGPAKGKPPDSVKSRQTEAKSGKKRRSEEHAEEKLPTPPVPPTTRTSFDEEQQQVVRDRLRGKGRNEGTALVRDFERWGRSVIGVRLIVDAMSE</sequence>
<evidence type="ECO:0000313" key="3">
    <source>
        <dbReference type="Proteomes" id="UP001153555"/>
    </source>
</evidence>
<organism evidence="2 3">
    <name type="scientific">Striga hermonthica</name>
    <name type="common">Purple witchweed</name>
    <name type="synonym">Buchnera hermonthica</name>
    <dbReference type="NCBI Taxonomy" id="68872"/>
    <lineage>
        <taxon>Eukaryota</taxon>
        <taxon>Viridiplantae</taxon>
        <taxon>Streptophyta</taxon>
        <taxon>Embryophyta</taxon>
        <taxon>Tracheophyta</taxon>
        <taxon>Spermatophyta</taxon>
        <taxon>Magnoliopsida</taxon>
        <taxon>eudicotyledons</taxon>
        <taxon>Gunneridae</taxon>
        <taxon>Pentapetalae</taxon>
        <taxon>asterids</taxon>
        <taxon>lamiids</taxon>
        <taxon>Lamiales</taxon>
        <taxon>Orobanchaceae</taxon>
        <taxon>Buchnereae</taxon>
        <taxon>Striga</taxon>
    </lineage>
</organism>
<proteinExistence type="predicted"/>